<gene>
    <name evidence="3" type="ORF">R3P38DRAFT_2609362</name>
</gene>
<proteinExistence type="predicted"/>
<evidence type="ECO:0000313" key="3">
    <source>
        <dbReference type="EMBL" id="KAK7045014.1"/>
    </source>
</evidence>
<feature type="compositionally biased region" description="Low complexity" evidence="1">
    <location>
        <begin position="45"/>
        <end position="54"/>
    </location>
</feature>
<keyword evidence="4" id="KW-1185">Reference proteome</keyword>
<protein>
    <recommendedName>
        <fullName evidence="2">DUF6699 domain-containing protein</fullName>
    </recommendedName>
</protein>
<dbReference type="Pfam" id="PF20415">
    <property type="entry name" value="DUF6699"/>
    <property type="match status" value="1"/>
</dbReference>
<evidence type="ECO:0000259" key="2">
    <source>
        <dbReference type="Pfam" id="PF20415"/>
    </source>
</evidence>
<reference evidence="3 4" key="1">
    <citation type="journal article" date="2024" name="J Genomics">
        <title>Draft genome sequencing and assembly of Favolaschia claudopus CIRM-BRFM 2984 isolated from oak limbs.</title>
        <authorList>
            <person name="Navarro D."/>
            <person name="Drula E."/>
            <person name="Chaduli D."/>
            <person name="Cazenave R."/>
            <person name="Ahrendt S."/>
            <person name="Wang J."/>
            <person name="Lipzen A."/>
            <person name="Daum C."/>
            <person name="Barry K."/>
            <person name="Grigoriev I.V."/>
            <person name="Favel A."/>
            <person name="Rosso M.N."/>
            <person name="Martin F."/>
        </authorList>
    </citation>
    <scope>NUCLEOTIDE SEQUENCE [LARGE SCALE GENOMIC DNA]</scope>
    <source>
        <strain evidence="3 4">CIRM-BRFM 2984</strain>
    </source>
</reference>
<dbReference type="EMBL" id="JAWWNJ010000011">
    <property type="protein sequence ID" value="KAK7045014.1"/>
    <property type="molecule type" value="Genomic_DNA"/>
</dbReference>
<feature type="region of interest" description="Disordered" evidence="1">
    <location>
        <begin position="26"/>
        <end position="85"/>
    </location>
</feature>
<dbReference type="AlphaFoldDB" id="A0AAW0D110"/>
<sequence>MAAPFIYVPEQAAAAESAAQLKYHNPYFHTPQTGQSPFLPPSPLLYPSSPYLGPKDGGADPNKNKNKPFDPTAPAPWPQSGAAEQPIQNPAYKTSWVPLTARPRTTSWHTPPPGSPSSLPKAPSMLHAQSYLGANAAPAHKRSKSWGIANAPPAPVWAANANTNNNADTLPPMQVHPWLNGDSPSPVFFFDLAPTAFAPQRAVTSALASNQNNKMHGVGLSGVEMRETAFHPPLTKLRILHPQLPFWPTDLALPEELTVAQKAAQGQGQAGQQQLPPISLGDVLAALHHSVHVRIAPADWAALSPSEQAEVGGAFTRRCREEAVRGLGGEAAGLREREVEERNKGVKRVDFLLGKTVFKGLVRARGDPEGCVRVVTA</sequence>
<evidence type="ECO:0000256" key="1">
    <source>
        <dbReference type="SAM" id="MobiDB-lite"/>
    </source>
</evidence>
<accession>A0AAW0D110</accession>
<name>A0AAW0D110_9AGAR</name>
<feature type="domain" description="DUF6699" evidence="2">
    <location>
        <begin position="214"/>
        <end position="365"/>
    </location>
</feature>
<dbReference type="InterPro" id="IPR046522">
    <property type="entry name" value="DUF6699"/>
</dbReference>
<evidence type="ECO:0000313" key="4">
    <source>
        <dbReference type="Proteomes" id="UP001362999"/>
    </source>
</evidence>
<dbReference type="Proteomes" id="UP001362999">
    <property type="component" value="Unassembled WGS sequence"/>
</dbReference>
<organism evidence="3 4">
    <name type="scientific">Favolaschia claudopus</name>
    <dbReference type="NCBI Taxonomy" id="2862362"/>
    <lineage>
        <taxon>Eukaryota</taxon>
        <taxon>Fungi</taxon>
        <taxon>Dikarya</taxon>
        <taxon>Basidiomycota</taxon>
        <taxon>Agaricomycotina</taxon>
        <taxon>Agaricomycetes</taxon>
        <taxon>Agaricomycetidae</taxon>
        <taxon>Agaricales</taxon>
        <taxon>Marasmiineae</taxon>
        <taxon>Mycenaceae</taxon>
        <taxon>Favolaschia</taxon>
    </lineage>
</organism>
<comment type="caution">
    <text evidence="3">The sequence shown here is derived from an EMBL/GenBank/DDBJ whole genome shotgun (WGS) entry which is preliminary data.</text>
</comment>